<dbReference type="EMBL" id="SGPK01000658">
    <property type="protein sequence ID" value="THG99988.1"/>
    <property type="molecule type" value="Genomic_DNA"/>
</dbReference>
<evidence type="ECO:0000313" key="3">
    <source>
        <dbReference type="Proteomes" id="UP000308199"/>
    </source>
</evidence>
<accession>A0A4S4KN81</accession>
<proteinExistence type="predicted"/>
<comment type="caution">
    <text evidence="2">The sequence shown here is derived from an EMBL/GenBank/DDBJ whole genome shotgun (WGS) entry which is preliminary data.</text>
</comment>
<dbReference type="Proteomes" id="UP000308199">
    <property type="component" value="Unassembled WGS sequence"/>
</dbReference>
<dbReference type="PANTHER" id="PTHR39460">
    <property type="entry name" value="EXPRESSED PROTEIN"/>
    <property type="match status" value="1"/>
</dbReference>
<dbReference type="AlphaFoldDB" id="A0A4S4KN81"/>
<evidence type="ECO:0000313" key="2">
    <source>
        <dbReference type="EMBL" id="THG99988.1"/>
    </source>
</evidence>
<protein>
    <recommendedName>
        <fullName evidence="1">DUF7729 domain-containing protein</fullName>
    </recommendedName>
</protein>
<sequence>MFTPPPSPLLVPGIVVATDNTHEEKGQQMYLTVPSIPSNARDDDYDNDSISMQAVRAAAAVMADNHQRKQQTARRTRWAILLVPAVLVLVAVTTRQALTFDVFEELDKHSEVWLGGTSLRHGQSHHKRVPQTLSLSSDLVVPSSTIFVSSVSALDSAQSGSQTASQTPSSTAVPIAQQTIPPAPNASDPPTLPIPFPVAFDAIGAGSNVTTLSCQNFFLNMTQTEPFLSCRPLSLLEQYSEAFLQSQTNLTALNTILWGTCNTTLSESTCVSNMDWFASALSSHCSTELAQNNEMATGTLLALKAYPLVRSAGCLADPMSDVYCYALAVQSSPADFALYSLPLGLGIPNTTTPSCSSCASDILAVYADALKVGNRSADGLKDTYEPAAQSAESTCGNGYAQVGVVTSAAMRGLRGDIGRDGWMVMVLGVAIGMLLLP</sequence>
<dbReference type="PANTHER" id="PTHR39460:SF1">
    <property type="entry name" value="C6 TRANSCRIPTION FACTOR"/>
    <property type="match status" value="1"/>
</dbReference>
<organism evidence="2 3">
    <name type="scientific">Phellinidium pouzarii</name>
    <dbReference type="NCBI Taxonomy" id="167371"/>
    <lineage>
        <taxon>Eukaryota</taxon>
        <taxon>Fungi</taxon>
        <taxon>Dikarya</taxon>
        <taxon>Basidiomycota</taxon>
        <taxon>Agaricomycotina</taxon>
        <taxon>Agaricomycetes</taxon>
        <taxon>Hymenochaetales</taxon>
        <taxon>Hymenochaetaceae</taxon>
        <taxon>Phellinidium</taxon>
    </lineage>
</organism>
<feature type="domain" description="DUF7729" evidence="1">
    <location>
        <begin position="195"/>
        <end position="402"/>
    </location>
</feature>
<dbReference type="OrthoDB" id="2564812at2759"/>
<dbReference type="InterPro" id="IPR056146">
    <property type="entry name" value="DUF7729"/>
</dbReference>
<reference evidence="2 3" key="1">
    <citation type="submission" date="2019-02" db="EMBL/GenBank/DDBJ databases">
        <title>Genome sequencing of the rare red list fungi Phellinidium pouzarii.</title>
        <authorList>
            <person name="Buettner E."/>
            <person name="Kellner H."/>
        </authorList>
    </citation>
    <scope>NUCLEOTIDE SEQUENCE [LARGE SCALE GENOMIC DNA]</scope>
    <source>
        <strain evidence="2 3">DSM 108285</strain>
    </source>
</reference>
<keyword evidence="3" id="KW-1185">Reference proteome</keyword>
<gene>
    <name evidence="2" type="ORF">EW145_g7157</name>
</gene>
<dbReference type="Pfam" id="PF24855">
    <property type="entry name" value="DUF7729"/>
    <property type="match status" value="1"/>
</dbReference>
<name>A0A4S4KN81_9AGAM</name>
<evidence type="ECO:0000259" key="1">
    <source>
        <dbReference type="Pfam" id="PF24855"/>
    </source>
</evidence>